<dbReference type="Pfam" id="PF13453">
    <property type="entry name" value="Zn_ribbon_TFIIB"/>
    <property type="match status" value="1"/>
</dbReference>
<protein>
    <submittedName>
        <fullName evidence="3">Zf-TFIIB domain-containing protein</fullName>
    </submittedName>
</protein>
<feature type="domain" description="Transcription factor zinc-finger" evidence="2">
    <location>
        <begin position="2"/>
        <end position="42"/>
    </location>
</feature>
<evidence type="ECO:0000313" key="4">
    <source>
        <dbReference type="Proteomes" id="UP000644147"/>
    </source>
</evidence>
<dbReference type="InterPro" id="IPR027392">
    <property type="entry name" value="TF_Znf"/>
</dbReference>
<organism evidence="3 4">
    <name type="scientific">Adhaeribacter terrigena</name>
    <dbReference type="NCBI Taxonomy" id="2793070"/>
    <lineage>
        <taxon>Bacteria</taxon>
        <taxon>Pseudomonadati</taxon>
        <taxon>Bacteroidota</taxon>
        <taxon>Cytophagia</taxon>
        <taxon>Cytophagales</taxon>
        <taxon>Hymenobacteraceae</taxon>
        <taxon>Adhaeribacter</taxon>
    </lineage>
</organism>
<feature type="region of interest" description="Disordered" evidence="1">
    <location>
        <begin position="64"/>
        <end position="88"/>
    </location>
</feature>
<comment type="caution">
    <text evidence="3">The sequence shown here is derived from an EMBL/GenBank/DDBJ whole genome shotgun (WGS) entry which is preliminary data.</text>
</comment>
<evidence type="ECO:0000256" key="1">
    <source>
        <dbReference type="SAM" id="MobiDB-lite"/>
    </source>
</evidence>
<name>A0ABS1C427_9BACT</name>
<accession>A0ABS1C427</accession>
<keyword evidence="4" id="KW-1185">Reference proteome</keyword>
<dbReference type="EMBL" id="JAEHFX010000007">
    <property type="protein sequence ID" value="MBK0404155.1"/>
    <property type="molecule type" value="Genomic_DNA"/>
</dbReference>
<proteinExistence type="predicted"/>
<dbReference type="Proteomes" id="UP000644147">
    <property type="component" value="Unassembled WGS sequence"/>
</dbReference>
<dbReference type="RefSeq" id="WP_200506991.1">
    <property type="nucleotide sequence ID" value="NZ_JAEHFX010000007.1"/>
</dbReference>
<gene>
    <name evidence="3" type="ORF">I5M27_14260</name>
</gene>
<reference evidence="3 4" key="1">
    <citation type="submission" date="2020-12" db="EMBL/GenBank/DDBJ databases">
        <title>Bacterial novel species Adhaeribacter sp. BT258 isolated from soil.</title>
        <authorList>
            <person name="Jung H.-Y."/>
        </authorList>
    </citation>
    <scope>NUCLEOTIDE SEQUENCE [LARGE SCALE GENOMIC DNA]</scope>
    <source>
        <strain evidence="3 4">BT258</strain>
    </source>
</reference>
<evidence type="ECO:0000259" key="2">
    <source>
        <dbReference type="Pfam" id="PF13453"/>
    </source>
</evidence>
<sequence length="88" mass="10513">MKCPSCNETLLMSEKNGVEIDYCPKCRGIWLDRGELEKIMERSGEHYSKKENYDNDYKRYGYGDQNKGQYGQHPHKKKKSFLDDFFDF</sequence>
<evidence type="ECO:0000313" key="3">
    <source>
        <dbReference type="EMBL" id="MBK0404155.1"/>
    </source>
</evidence>